<evidence type="ECO:0000259" key="1">
    <source>
        <dbReference type="Pfam" id="PF21688"/>
    </source>
</evidence>
<feature type="domain" description="FAD-dependent protein C-terminal" evidence="1">
    <location>
        <begin position="290"/>
        <end position="485"/>
    </location>
</feature>
<comment type="caution">
    <text evidence="2">The sequence shown here is derived from an EMBL/GenBank/DDBJ whole genome shotgun (WGS) entry which is preliminary data.</text>
</comment>
<dbReference type="Pfam" id="PF21688">
    <property type="entry name" value="FAD-depend_C"/>
    <property type="match status" value="1"/>
</dbReference>
<dbReference type="PANTHER" id="PTHR42842">
    <property type="entry name" value="FAD/NAD(P)-BINDING OXIDOREDUCTASE"/>
    <property type="match status" value="1"/>
</dbReference>
<dbReference type="Proteomes" id="UP000260828">
    <property type="component" value="Unassembled WGS sequence"/>
</dbReference>
<evidence type="ECO:0000313" key="2">
    <source>
        <dbReference type="EMBL" id="RGE69684.1"/>
    </source>
</evidence>
<dbReference type="SUPFAM" id="SSF51905">
    <property type="entry name" value="FAD/NAD(P)-binding domain"/>
    <property type="match status" value="1"/>
</dbReference>
<accession>A0A3E3IRI6</accession>
<reference evidence="2 3" key="1">
    <citation type="submission" date="2018-08" db="EMBL/GenBank/DDBJ databases">
        <title>A genome reference for cultivated species of the human gut microbiota.</title>
        <authorList>
            <person name="Zou Y."/>
            <person name="Xue W."/>
            <person name="Luo G."/>
        </authorList>
    </citation>
    <scope>NUCLEOTIDE SEQUENCE [LARGE SCALE GENOMIC DNA]</scope>
    <source>
        <strain evidence="2 3">TF05-12AC</strain>
    </source>
</reference>
<dbReference type="PANTHER" id="PTHR42842:SF3">
    <property type="entry name" value="FAD_NAD(P)-BINDING OXIDOREDUCTASE FAMILY PROTEIN"/>
    <property type="match status" value="1"/>
</dbReference>
<dbReference type="PIRSF" id="PIRSF038984">
    <property type="entry name" value="FAD_binding_protein"/>
    <property type="match status" value="1"/>
</dbReference>
<sequence>MLQKEENMAIIVNSIITSLTEDRQEAIRKAVGILEVPEPLVQSAYIAKTSLDARRRGDIRFVHSVSVTLADGEARVAERAQAKGKKVVLRVEEPLEAAFGPGKLSHRPVIAGFGPAGMFAGLLLAKNGYAPLILERGGDMDSRVASVERFWSGGSLDPETNVQFGEGGAGTFSDGKLTTRIGDPKCAWVLREFVRFGAPEEILHRAKPHIGTDRLRSVVKRLRAEIESLGGEVRFYMPASDLILENGRLCAIRTTQGDVPADVLILAAGHSARDTFEMLLRRGLVLQPKPFSVGVRVEHLQSEIDRGLYGKYAGHPALPVGEYQLSYRTGEGRGVYTFCMCPGGVVVPAASQEGMVVTNGMSDFARDGTNANAALAVSVTPDDFGTAPLDGMRFQQELERRAFTAGGRGYGAPAQDAKSFLEGKTGLHIGRVEPTYARGVCGCDFGALFPGFVTEMLKTGLRTFGRKLPGFDAADTLLTGVETRTSSPVRIPRGMDFYAPNAAGVIPCGEGAGYAGGIMSAAVDGLRAALALMAVYGRPAPR</sequence>
<proteinExistence type="predicted"/>
<evidence type="ECO:0000313" key="3">
    <source>
        <dbReference type="Proteomes" id="UP000260828"/>
    </source>
</evidence>
<gene>
    <name evidence="2" type="ORF">DXC40_01035</name>
</gene>
<protein>
    <recommendedName>
        <fullName evidence="1">FAD-dependent protein C-terminal domain-containing protein</fullName>
    </recommendedName>
</protein>
<dbReference type="InterPro" id="IPR028348">
    <property type="entry name" value="FAD-binding_protein"/>
</dbReference>
<dbReference type="EMBL" id="QVME01000001">
    <property type="protein sequence ID" value="RGE69684.1"/>
    <property type="molecule type" value="Genomic_DNA"/>
</dbReference>
<dbReference type="Gene3D" id="3.50.50.60">
    <property type="entry name" value="FAD/NAD(P)-binding domain"/>
    <property type="match status" value="2"/>
</dbReference>
<dbReference type="AlphaFoldDB" id="A0A3E3IRI6"/>
<organism evidence="2 3">
    <name type="scientific">Anaerotruncus colihominis</name>
    <dbReference type="NCBI Taxonomy" id="169435"/>
    <lineage>
        <taxon>Bacteria</taxon>
        <taxon>Bacillati</taxon>
        <taxon>Bacillota</taxon>
        <taxon>Clostridia</taxon>
        <taxon>Eubacteriales</taxon>
        <taxon>Oscillospiraceae</taxon>
        <taxon>Anaerotruncus</taxon>
    </lineage>
</organism>
<name>A0A3E3IRI6_9FIRM</name>
<dbReference type="InterPro" id="IPR049516">
    <property type="entry name" value="FAD-depend_C"/>
</dbReference>
<dbReference type="OrthoDB" id="9772594at2"/>
<dbReference type="Gene3D" id="3.30.70.2700">
    <property type="match status" value="1"/>
</dbReference>
<dbReference type="InterPro" id="IPR036188">
    <property type="entry name" value="FAD/NAD-bd_sf"/>
</dbReference>